<dbReference type="InterPro" id="IPR055170">
    <property type="entry name" value="GFO_IDH_MocA-like_dom"/>
</dbReference>
<evidence type="ECO:0000313" key="4">
    <source>
        <dbReference type="EMBL" id="MCL1142885.1"/>
    </source>
</evidence>
<accession>A0A9X1ZNU4</accession>
<dbReference type="RefSeq" id="WP_248995564.1">
    <property type="nucleotide sequence ID" value="NZ_JAKIKP010000005.1"/>
</dbReference>
<dbReference type="PANTHER" id="PTHR43708:SF3">
    <property type="entry name" value="OXIDOREDUCTASE"/>
    <property type="match status" value="1"/>
</dbReference>
<dbReference type="GO" id="GO:0000166">
    <property type="term" value="F:nucleotide binding"/>
    <property type="evidence" value="ECO:0007669"/>
    <property type="project" value="InterPro"/>
</dbReference>
<dbReference type="InterPro" id="IPR051317">
    <property type="entry name" value="Gfo/Idh/MocA_oxidoreduct"/>
</dbReference>
<comment type="caution">
    <text evidence="4">The sequence shown here is derived from an EMBL/GenBank/DDBJ whole genome shotgun (WGS) entry which is preliminary data.</text>
</comment>
<dbReference type="InterPro" id="IPR036291">
    <property type="entry name" value="NAD(P)-bd_dom_sf"/>
</dbReference>
<feature type="domain" description="GFO/IDH/MocA-like oxidoreductase" evidence="3">
    <location>
        <begin position="152"/>
        <end position="278"/>
    </location>
</feature>
<dbReference type="Gene3D" id="3.30.360.10">
    <property type="entry name" value="Dihydrodipicolinate Reductase, domain 2"/>
    <property type="match status" value="1"/>
</dbReference>
<dbReference type="SUPFAM" id="SSF55347">
    <property type="entry name" value="Glyceraldehyde-3-phosphate dehydrogenase-like, C-terminal domain"/>
    <property type="match status" value="1"/>
</dbReference>
<protein>
    <submittedName>
        <fullName evidence="4">Gfo/Idh/MocA family oxidoreductase</fullName>
    </submittedName>
</protein>
<dbReference type="Proteomes" id="UP001139333">
    <property type="component" value="Unassembled WGS sequence"/>
</dbReference>
<dbReference type="InterPro" id="IPR000683">
    <property type="entry name" value="Gfo/Idh/MocA-like_OxRdtase_N"/>
</dbReference>
<evidence type="ECO:0000259" key="2">
    <source>
        <dbReference type="Pfam" id="PF01408"/>
    </source>
</evidence>
<dbReference type="Gene3D" id="3.40.50.720">
    <property type="entry name" value="NAD(P)-binding Rossmann-like Domain"/>
    <property type="match status" value="1"/>
</dbReference>
<reference evidence="4" key="1">
    <citation type="submission" date="2022-01" db="EMBL/GenBank/DDBJ databases">
        <title>Whole genome-based taxonomy of the Shewanellaceae.</title>
        <authorList>
            <person name="Martin-Rodriguez A.J."/>
        </authorList>
    </citation>
    <scope>NUCLEOTIDE SEQUENCE</scope>
    <source>
        <strain evidence="4">DSM 16422</strain>
    </source>
</reference>
<keyword evidence="5" id="KW-1185">Reference proteome</keyword>
<keyword evidence="1" id="KW-0732">Signal</keyword>
<evidence type="ECO:0000256" key="1">
    <source>
        <dbReference type="ARBA" id="ARBA00022729"/>
    </source>
</evidence>
<dbReference type="EMBL" id="JAKIKP010000005">
    <property type="protein sequence ID" value="MCL1142885.1"/>
    <property type="molecule type" value="Genomic_DNA"/>
</dbReference>
<dbReference type="Pfam" id="PF01408">
    <property type="entry name" value="GFO_IDH_MocA"/>
    <property type="match status" value="1"/>
</dbReference>
<dbReference type="AlphaFoldDB" id="A0A9X1ZNU4"/>
<name>A0A9X1ZNU4_9GAMM</name>
<dbReference type="Pfam" id="PF22725">
    <property type="entry name" value="GFO_IDH_MocA_C3"/>
    <property type="match status" value="1"/>
</dbReference>
<dbReference type="SUPFAM" id="SSF51735">
    <property type="entry name" value="NAD(P)-binding Rossmann-fold domains"/>
    <property type="match status" value="1"/>
</dbReference>
<evidence type="ECO:0000313" key="5">
    <source>
        <dbReference type="Proteomes" id="UP001139333"/>
    </source>
</evidence>
<gene>
    <name evidence="4" type="ORF">L2672_09290</name>
</gene>
<sequence length="390" mass="42786">MLKNKKVKMGMVGGGKGAFIGVIHRAAAALDSQIELVAGAFSSNHQNCIDTGESLGVSPQRCYPTYQAMFAAEAELPADQRMDFVVIVTPNFLHFPVAKCALEHGFHVLSDKPATMNLPEALLLEDIVKQHNRLYGLTHTYTGYPLVKEACYRVQQGELGDIVKVIVEYSQGWLGSADDESSKQASWRLDPAKSGSSCCMGDIGVHAANLAEYISNLHITEVCADLNTLVNGRTLDDDGTVLLKFDNGAKGVLLASQVAIGEENNLSIRIYGTKASFEWRQQEPNSLYKKYQNQPMQVIRTGVANLSPEVNSLLRTPAGHPEGYIEAFANIYLQFIEQVRHFNSETHHHSQSVPGITEAVRGMAFIDSVVAASKQSNKWYPMLNQAADKE</sequence>
<evidence type="ECO:0000259" key="3">
    <source>
        <dbReference type="Pfam" id="PF22725"/>
    </source>
</evidence>
<feature type="domain" description="Gfo/Idh/MocA-like oxidoreductase N-terminal" evidence="2">
    <location>
        <begin position="8"/>
        <end position="137"/>
    </location>
</feature>
<proteinExistence type="predicted"/>
<organism evidence="4 5">
    <name type="scientific">Shewanella gaetbuli</name>
    <dbReference type="NCBI Taxonomy" id="220752"/>
    <lineage>
        <taxon>Bacteria</taxon>
        <taxon>Pseudomonadati</taxon>
        <taxon>Pseudomonadota</taxon>
        <taxon>Gammaproteobacteria</taxon>
        <taxon>Alteromonadales</taxon>
        <taxon>Shewanellaceae</taxon>
        <taxon>Shewanella</taxon>
    </lineage>
</organism>
<dbReference type="PANTHER" id="PTHR43708">
    <property type="entry name" value="CONSERVED EXPRESSED OXIDOREDUCTASE (EUROFUNG)"/>
    <property type="match status" value="1"/>
</dbReference>